<proteinExistence type="predicted"/>
<dbReference type="AlphaFoldDB" id="A0A6A6BKG3"/>
<reference evidence="2" key="1">
    <citation type="journal article" date="2020" name="Stud. Mycol.">
        <title>101 Dothideomycetes genomes: a test case for predicting lifestyles and emergence of pathogens.</title>
        <authorList>
            <person name="Haridas S."/>
            <person name="Albert R."/>
            <person name="Binder M."/>
            <person name="Bloem J."/>
            <person name="Labutti K."/>
            <person name="Salamov A."/>
            <person name="Andreopoulos B."/>
            <person name="Baker S."/>
            <person name="Barry K."/>
            <person name="Bills G."/>
            <person name="Bluhm B."/>
            <person name="Cannon C."/>
            <person name="Castanera R."/>
            <person name="Culley D."/>
            <person name="Daum C."/>
            <person name="Ezra D."/>
            <person name="Gonzalez J."/>
            <person name="Henrissat B."/>
            <person name="Kuo A."/>
            <person name="Liang C."/>
            <person name="Lipzen A."/>
            <person name="Lutzoni F."/>
            <person name="Magnuson J."/>
            <person name="Mondo S."/>
            <person name="Nolan M."/>
            <person name="Ohm R."/>
            <person name="Pangilinan J."/>
            <person name="Park H.-J."/>
            <person name="Ramirez L."/>
            <person name="Alfaro M."/>
            <person name="Sun H."/>
            <person name="Tritt A."/>
            <person name="Yoshinaga Y."/>
            <person name="Zwiers L.-H."/>
            <person name="Turgeon B."/>
            <person name="Goodwin S."/>
            <person name="Spatafora J."/>
            <person name="Crous P."/>
            <person name="Grigoriev I."/>
        </authorList>
    </citation>
    <scope>NUCLEOTIDE SEQUENCE</scope>
    <source>
        <strain evidence="2">CBS 121167</strain>
    </source>
</reference>
<evidence type="ECO:0000313" key="2">
    <source>
        <dbReference type="EMBL" id="KAF2144610.1"/>
    </source>
</evidence>
<gene>
    <name evidence="2" type="ORF">K452DRAFT_144626</name>
</gene>
<keyword evidence="1" id="KW-1133">Transmembrane helix</keyword>
<protein>
    <submittedName>
        <fullName evidence="2">Uncharacterized protein</fullName>
    </submittedName>
</protein>
<accession>A0A6A6BKG3</accession>
<sequence length="194" mass="22420">MAADLGRERPARWACCFFSPVLFAHREESLRDQTTRDMSFMRTSHANHTNSSTVAKYQQHQPYHTSHTIISYVRRFSCRRSIPPIPSSSTSDPSSSLSTSSPSAGSLVSRMIPRRCFLLLLLLPLYIIRRGKLVGSFFRFVFAASQKRRFCYFCSLRIDLFCLAPFFHVFPVGVCYFFRLTIFLLVFFSRSVSR</sequence>
<keyword evidence="1" id="KW-0472">Membrane</keyword>
<evidence type="ECO:0000256" key="1">
    <source>
        <dbReference type="SAM" id="Phobius"/>
    </source>
</evidence>
<dbReference type="RefSeq" id="XP_033400322.1">
    <property type="nucleotide sequence ID" value="XM_033535455.1"/>
</dbReference>
<dbReference type="GeneID" id="54292949"/>
<organism evidence="2 3">
    <name type="scientific">Aplosporella prunicola CBS 121167</name>
    <dbReference type="NCBI Taxonomy" id="1176127"/>
    <lineage>
        <taxon>Eukaryota</taxon>
        <taxon>Fungi</taxon>
        <taxon>Dikarya</taxon>
        <taxon>Ascomycota</taxon>
        <taxon>Pezizomycotina</taxon>
        <taxon>Dothideomycetes</taxon>
        <taxon>Dothideomycetes incertae sedis</taxon>
        <taxon>Botryosphaeriales</taxon>
        <taxon>Aplosporellaceae</taxon>
        <taxon>Aplosporella</taxon>
    </lineage>
</organism>
<keyword evidence="1" id="KW-0812">Transmembrane</keyword>
<keyword evidence="3" id="KW-1185">Reference proteome</keyword>
<evidence type="ECO:0000313" key="3">
    <source>
        <dbReference type="Proteomes" id="UP000799438"/>
    </source>
</evidence>
<dbReference type="EMBL" id="ML995479">
    <property type="protein sequence ID" value="KAF2144610.1"/>
    <property type="molecule type" value="Genomic_DNA"/>
</dbReference>
<dbReference type="Proteomes" id="UP000799438">
    <property type="component" value="Unassembled WGS sequence"/>
</dbReference>
<name>A0A6A6BKG3_9PEZI</name>
<feature type="transmembrane region" description="Helical" evidence="1">
    <location>
        <begin position="176"/>
        <end position="193"/>
    </location>
</feature>